<evidence type="ECO:0000313" key="2">
    <source>
        <dbReference type="EMBL" id="SDX53719.1"/>
    </source>
</evidence>
<keyword evidence="3" id="KW-1185">Reference proteome</keyword>
<dbReference type="OrthoDB" id="9776669at2"/>
<dbReference type="Pfam" id="PF16868">
    <property type="entry name" value="NMT1_3"/>
    <property type="match status" value="1"/>
</dbReference>
<reference evidence="2 3" key="1">
    <citation type="submission" date="2016-10" db="EMBL/GenBank/DDBJ databases">
        <authorList>
            <person name="de Groot N.N."/>
        </authorList>
    </citation>
    <scope>NUCLEOTIDE SEQUENCE [LARGE SCALE GENOMIC DNA]</scope>
    <source>
        <strain evidence="2 3">DSM 17890</strain>
    </source>
</reference>
<evidence type="ECO:0000313" key="3">
    <source>
        <dbReference type="Proteomes" id="UP000199118"/>
    </source>
</evidence>
<dbReference type="SUPFAM" id="SSF53850">
    <property type="entry name" value="Periplasmic binding protein-like II"/>
    <property type="match status" value="1"/>
</dbReference>
<dbReference type="InterPro" id="IPR011852">
    <property type="entry name" value="TRAP_TAXI"/>
</dbReference>
<feature type="chain" id="PRO_5011501802" evidence="1">
    <location>
        <begin position="26"/>
        <end position="383"/>
    </location>
</feature>
<name>A0A1H3CJR6_9RHOB</name>
<keyword evidence="1" id="KW-0732">Signal</keyword>
<dbReference type="AlphaFoldDB" id="A0A1H3CJR6"/>
<protein>
    <submittedName>
        <fullName evidence="2">TRAP transporter solute receptor, TAXI family</fullName>
    </submittedName>
</protein>
<dbReference type="Proteomes" id="UP000199118">
    <property type="component" value="Unassembled WGS sequence"/>
</dbReference>
<dbReference type="Gene3D" id="3.40.190.10">
    <property type="entry name" value="Periplasmic binding protein-like II"/>
    <property type="match status" value="2"/>
</dbReference>
<proteinExistence type="predicted"/>
<accession>A0A1H3CJR6</accession>
<dbReference type="EMBL" id="FNMZ01000006">
    <property type="protein sequence ID" value="SDX53719.1"/>
    <property type="molecule type" value="Genomic_DNA"/>
</dbReference>
<sequence>MIRTLSAAAIAVALTGQMVVGQAVAADIKLPSTMAVTAYGTTSSGYGQMVAVGAALQEAAGVNLRILPGKNDIARMEPVRQGKVPISAMGVGVYMVQEGVFEFGSERWGPQSVRLLSINNAGDTGLAVGVAKDAGIETYADLKGKRVAWVKGAPALNTNMEAYLAYAGLTWDDVEKVEFGGYGDSWKGMVNGSVDAAYAIMTSGSAFQMEASPRGLHWPTIDPENKAGLDRMQAIAPYFAPAIATKGAVAATTEGGIPTATYPYPVMIAYADQDEDLVYNFTKAMFELYDTYKGKAPGIDGWAMKFQNLEWVVPYHDGAIRYYKEAGKWTDSAQAHNDGLIARQKVLQDAWAALEAEAPEDWDSAWVAARREALAAAGLPAVF</sequence>
<keyword evidence="2" id="KW-0675">Receptor</keyword>
<dbReference type="PANTHER" id="PTHR42941:SF1">
    <property type="entry name" value="SLL1037 PROTEIN"/>
    <property type="match status" value="1"/>
</dbReference>
<organism evidence="2 3">
    <name type="scientific">Albimonas donghaensis</name>
    <dbReference type="NCBI Taxonomy" id="356660"/>
    <lineage>
        <taxon>Bacteria</taxon>
        <taxon>Pseudomonadati</taxon>
        <taxon>Pseudomonadota</taxon>
        <taxon>Alphaproteobacteria</taxon>
        <taxon>Rhodobacterales</taxon>
        <taxon>Paracoccaceae</taxon>
        <taxon>Albimonas</taxon>
    </lineage>
</organism>
<evidence type="ECO:0000256" key="1">
    <source>
        <dbReference type="SAM" id="SignalP"/>
    </source>
</evidence>
<dbReference type="NCBIfam" id="TIGR02122">
    <property type="entry name" value="TRAP_TAXI"/>
    <property type="match status" value="1"/>
</dbReference>
<dbReference type="STRING" id="356660.SAMN05444336_106114"/>
<dbReference type="PANTHER" id="PTHR42941">
    <property type="entry name" value="SLL1037 PROTEIN"/>
    <property type="match status" value="1"/>
</dbReference>
<feature type="signal peptide" evidence="1">
    <location>
        <begin position="1"/>
        <end position="25"/>
    </location>
</feature>
<gene>
    <name evidence="2" type="ORF">SAMN05444336_106114</name>
</gene>
<dbReference type="RefSeq" id="WP_092683595.1">
    <property type="nucleotide sequence ID" value="NZ_FNMZ01000006.1"/>
</dbReference>